<dbReference type="PANTHER" id="PTHR42920">
    <property type="entry name" value="OS03G0707200 PROTEIN-RELATED"/>
    <property type="match status" value="1"/>
</dbReference>
<keyword evidence="4 6" id="KW-1133">Transmembrane helix</keyword>
<feature type="transmembrane region" description="Helical" evidence="6">
    <location>
        <begin position="252"/>
        <end position="270"/>
    </location>
</feature>
<dbReference type="SUPFAM" id="SSF103481">
    <property type="entry name" value="Multidrug resistance efflux transporter EmrE"/>
    <property type="match status" value="2"/>
</dbReference>
<evidence type="ECO:0000313" key="8">
    <source>
        <dbReference type="EMBL" id="MFD2207623.1"/>
    </source>
</evidence>
<comment type="caution">
    <text evidence="8">The sequence shown here is derived from an EMBL/GenBank/DDBJ whole genome shotgun (WGS) entry which is preliminary data.</text>
</comment>
<keyword evidence="9" id="KW-1185">Reference proteome</keyword>
<dbReference type="Proteomes" id="UP001597294">
    <property type="component" value="Unassembled WGS sequence"/>
</dbReference>
<feature type="domain" description="EamA" evidence="7">
    <location>
        <begin position="6"/>
        <end position="147"/>
    </location>
</feature>
<dbReference type="EMBL" id="JBHUII010000011">
    <property type="protein sequence ID" value="MFD2207623.1"/>
    <property type="molecule type" value="Genomic_DNA"/>
</dbReference>
<sequence length="305" mass="33007">MSRLQANFLLLISAIIWGSTFVVQQVSMDLIGPMSFTAIRFFLGFIIVVPLATREWKRKSQTSCALNKKTLSLKYLLLMGVIGVILFIATIIQQIGIIHTTVTNAGFLTAMYVPMVPLLGLIIFRKNPHWVIWLAIGFSFAGTTLISGVDSSLELGYGDALVLTSSIFWGLHVLLVGIIAAKTSMPLTVAAIQFAVVTILSAVGAFALETVSIEALLSAFWFIAYAGLFSVGVAFTLQVVGQAHTQPADAALILSLETVFAAIAGAVFLQERIGKVEMVGCAMILSAILMVEVLPMILRRRRRIT</sequence>
<feature type="transmembrane region" description="Helical" evidence="6">
    <location>
        <begin position="276"/>
        <end position="298"/>
    </location>
</feature>
<feature type="transmembrane region" description="Helical" evidence="6">
    <location>
        <begin position="187"/>
        <end position="208"/>
    </location>
</feature>
<keyword evidence="5 6" id="KW-0472">Membrane</keyword>
<evidence type="ECO:0000256" key="4">
    <source>
        <dbReference type="ARBA" id="ARBA00022989"/>
    </source>
</evidence>
<feature type="transmembrane region" description="Helical" evidence="6">
    <location>
        <begin position="161"/>
        <end position="180"/>
    </location>
</feature>
<keyword evidence="2" id="KW-1003">Cell membrane</keyword>
<dbReference type="InterPro" id="IPR037185">
    <property type="entry name" value="EmrE-like"/>
</dbReference>
<feature type="transmembrane region" description="Helical" evidence="6">
    <location>
        <begin position="73"/>
        <end position="99"/>
    </location>
</feature>
<feature type="domain" description="EamA" evidence="7">
    <location>
        <begin position="157"/>
        <end position="291"/>
    </location>
</feature>
<protein>
    <submittedName>
        <fullName evidence="8">DMT family transporter</fullName>
    </submittedName>
</protein>
<gene>
    <name evidence="8" type="ORF">ACFSKO_18550</name>
</gene>
<feature type="transmembrane region" description="Helical" evidence="6">
    <location>
        <begin position="7"/>
        <end position="24"/>
    </location>
</feature>
<dbReference type="PANTHER" id="PTHR42920:SF5">
    <property type="entry name" value="EAMA DOMAIN-CONTAINING PROTEIN"/>
    <property type="match status" value="1"/>
</dbReference>
<dbReference type="InterPro" id="IPR051258">
    <property type="entry name" value="Diverse_Substrate_Transporter"/>
</dbReference>
<organism evidence="8 9">
    <name type="scientific">Kiloniella antarctica</name>
    <dbReference type="NCBI Taxonomy" id="1550907"/>
    <lineage>
        <taxon>Bacteria</taxon>
        <taxon>Pseudomonadati</taxon>
        <taxon>Pseudomonadota</taxon>
        <taxon>Alphaproteobacteria</taxon>
        <taxon>Rhodospirillales</taxon>
        <taxon>Kiloniellaceae</taxon>
        <taxon>Kiloniella</taxon>
    </lineage>
</organism>
<evidence type="ECO:0000256" key="1">
    <source>
        <dbReference type="ARBA" id="ARBA00004651"/>
    </source>
</evidence>
<comment type="subcellular location">
    <subcellularLocation>
        <location evidence="1">Cell membrane</location>
        <topology evidence="1">Multi-pass membrane protein</topology>
    </subcellularLocation>
</comment>
<keyword evidence="3 6" id="KW-0812">Transmembrane</keyword>
<name>A0ABW5BN96_9PROT</name>
<feature type="transmembrane region" description="Helical" evidence="6">
    <location>
        <begin position="105"/>
        <end position="124"/>
    </location>
</feature>
<accession>A0ABW5BN96</accession>
<evidence type="ECO:0000256" key="2">
    <source>
        <dbReference type="ARBA" id="ARBA00022475"/>
    </source>
</evidence>
<dbReference type="Pfam" id="PF00892">
    <property type="entry name" value="EamA"/>
    <property type="match status" value="2"/>
</dbReference>
<feature type="transmembrane region" description="Helical" evidence="6">
    <location>
        <begin position="220"/>
        <end position="240"/>
    </location>
</feature>
<evidence type="ECO:0000256" key="6">
    <source>
        <dbReference type="SAM" id="Phobius"/>
    </source>
</evidence>
<evidence type="ECO:0000256" key="3">
    <source>
        <dbReference type="ARBA" id="ARBA00022692"/>
    </source>
</evidence>
<feature type="transmembrane region" description="Helical" evidence="6">
    <location>
        <begin position="131"/>
        <end position="149"/>
    </location>
</feature>
<proteinExistence type="predicted"/>
<dbReference type="RefSeq" id="WP_380254424.1">
    <property type="nucleotide sequence ID" value="NZ_JBHUII010000011.1"/>
</dbReference>
<evidence type="ECO:0000313" key="9">
    <source>
        <dbReference type="Proteomes" id="UP001597294"/>
    </source>
</evidence>
<dbReference type="InterPro" id="IPR000620">
    <property type="entry name" value="EamA_dom"/>
</dbReference>
<evidence type="ECO:0000259" key="7">
    <source>
        <dbReference type="Pfam" id="PF00892"/>
    </source>
</evidence>
<feature type="transmembrane region" description="Helical" evidence="6">
    <location>
        <begin position="30"/>
        <end position="52"/>
    </location>
</feature>
<reference evidence="9" key="1">
    <citation type="journal article" date="2019" name="Int. J. Syst. Evol. Microbiol.">
        <title>The Global Catalogue of Microorganisms (GCM) 10K type strain sequencing project: providing services to taxonomists for standard genome sequencing and annotation.</title>
        <authorList>
            <consortium name="The Broad Institute Genomics Platform"/>
            <consortium name="The Broad Institute Genome Sequencing Center for Infectious Disease"/>
            <person name="Wu L."/>
            <person name="Ma J."/>
        </authorList>
    </citation>
    <scope>NUCLEOTIDE SEQUENCE [LARGE SCALE GENOMIC DNA]</scope>
    <source>
        <strain evidence="9">CGMCC 4.7192</strain>
    </source>
</reference>
<evidence type="ECO:0000256" key="5">
    <source>
        <dbReference type="ARBA" id="ARBA00023136"/>
    </source>
</evidence>